<dbReference type="AlphaFoldDB" id="A0A1G2HY90"/>
<evidence type="ECO:0000313" key="7">
    <source>
        <dbReference type="EMBL" id="OGZ67379.1"/>
    </source>
</evidence>
<reference evidence="7 8" key="1">
    <citation type="journal article" date="2016" name="Nat. Commun.">
        <title>Thousands of microbial genomes shed light on interconnected biogeochemical processes in an aquifer system.</title>
        <authorList>
            <person name="Anantharaman K."/>
            <person name="Brown C.T."/>
            <person name="Hug L.A."/>
            <person name="Sharon I."/>
            <person name="Castelle C.J."/>
            <person name="Probst A.J."/>
            <person name="Thomas B.C."/>
            <person name="Singh A."/>
            <person name="Wilkins M.J."/>
            <person name="Karaoz U."/>
            <person name="Brodie E.L."/>
            <person name="Williams K.H."/>
            <person name="Hubbard S.S."/>
            <person name="Banfield J.F."/>
        </authorList>
    </citation>
    <scope>NUCLEOTIDE SEQUENCE [LARGE SCALE GENOMIC DNA]</scope>
</reference>
<protein>
    <submittedName>
        <fullName evidence="7">Uncharacterized protein</fullName>
    </submittedName>
</protein>
<dbReference type="STRING" id="1802205.A3C58_03765"/>
<evidence type="ECO:0000256" key="3">
    <source>
        <dbReference type="ARBA" id="ARBA00022781"/>
    </source>
</evidence>
<dbReference type="InterPro" id="IPR000711">
    <property type="entry name" value="ATPase_OSCP/dsu"/>
</dbReference>
<keyword evidence="5" id="KW-0472">Membrane</keyword>
<organism evidence="7 8">
    <name type="scientific">Candidatus Staskawiczbacteria bacterium RIFCSPHIGHO2_02_FULL_34_10</name>
    <dbReference type="NCBI Taxonomy" id="1802205"/>
    <lineage>
        <taxon>Bacteria</taxon>
        <taxon>Candidatus Staskawicziibacteriota</taxon>
    </lineage>
</organism>
<evidence type="ECO:0000256" key="5">
    <source>
        <dbReference type="ARBA" id="ARBA00023136"/>
    </source>
</evidence>
<dbReference type="Proteomes" id="UP000178380">
    <property type="component" value="Unassembled WGS sequence"/>
</dbReference>
<keyword evidence="6" id="KW-0066">ATP synthesis</keyword>
<gene>
    <name evidence="7" type="ORF">A3C58_03765</name>
</gene>
<name>A0A1G2HY90_9BACT</name>
<keyword evidence="2" id="KW-0813">Transport</keyword>
<dbReference type="EMBL" id="MHOR01000010">
    <property type="protein sequence ID" value="OGZ67379.1"/>
    <property type="molecule type" value="Genomic_DNA"/>
</dbReference>
<comment type="caution">
    <text evidence="7">The sequence shown here is derived from an EMBL/GenBank/DDBJ whole genome shotgun (WGS) entry which is preliminary data.</text>
</comment>
<sequence>MKQNNIKLYALALADVIAKKISLQEEKKVIYNFLKLLEKNGKLKNAKKIISLTQKYYLEKTGNKSIILQTARKTITKNLLKSLYKEGDIIEEKINPALIAGIKIIINNEKQLDFSLKNKLDNIF</sequence>
<dbReference type="GO" id="GO:0046933">
    <property type="term" value="F:proton-transporting ATP synthase activity, rotational mechanism"/>
    <property type="evidence" value="ECO:0007669"/>
    <property type="project" value="InterPro"/>
</dbReference>
<keyword evidence="4" id="KW-0406">Ion transport</keyword>
<accession>A0A1G2HY90</accession>
<keyword evidence="3" id="KW-0375">Hydrogen ion transport</keyword>
<evidence type="ECO:0000256" key="1">
    <source>
        <dbReference type="ARBA" id="ARBA00004370"/>
    </source>
</evidence>
<evidence type="ECO:0000256" key="6">
    <source>
        <dbReference type="ARBA" id="ARBA00023310"/>
    </source>
</evidence>
<proteinExistence type="predicted"/>
<comment type="subcellular location">
    <subcellularLocation>
        <location evidence="1">Membrane</location>
    </subcellularLocation>
</comment>
<evidence type="ECO:0000313" key="8">
    <source>
        <dbReference type="Proteomes" id="UP000178380"/>
    </source>
</evidence>
<dbReference type="GO" id="GO:0016020">
    <property type="term" value="C:membrane"/>
    <property type="evidence" value="ECO:0007669"/>
    <property type="project" value="UniProtKB-SubCell"/>
</dbReference>
<evidence type="ECO:0000256" key="2">
    <source>
        <dbReference type="ARBA" id="ARBA00022448"/>
    </source>
</evidence>
<dbReference type="Pfam" id="PF00213">
    <property type="entry name" value="OSCP"/>
    <property type="match status" value="1"/>
</dbReference>
<evidence type="ECO:0000256" key="4">
    <source>
        <dbReference type="ARBA" id="ARBA00023065"/>
    </source>
</evidence>